<keyword evidence="3" id="KW-1185">Reference proteome</keyword>
<dbReference type="Proteomes" id="UP001517367">
    <property type="component" value="Unassembled WGS sequence"/>
</dbReference>
<keyword evidence="1" id="KW-0732">Signal</keyword>
<evidence type="ECO:0000256" key="1">
    <source>
        <dbReference type="SAM" id="SignalP"/>
    </source>
</evidence>
<evidence type="ECO:0000313" key="3">
    <source>
        <dbReference type="Proteomes" id="UP001517367"/>
    </source>
</evidence>
<dbReference type="RefSeq" id="WP_138729799.1">
    <property type="nucleotide sequence ID" value="NZ_SRMP02000003.1"/>
</dbReference>
<dbReference type="SUPFAM" id="SSF56935">
    <property type="entry name" value="Porins"/>
    <property type="match status" value="1"/>
</dbReference>
<keyword evidence="2" id="KW-0675">Receptor</keyword>
<gene>
    <name evidence="2" type="ORF">E5L68_004200</name>
</gene>
<sequence>MKKQLLLICLFTIYGLVALAQPRSADELLKDLNQTTSANASEKVHLHLDKPYYAVGEDIWFKAYVVNAKTGAPSTISNVLYVELINEKEDLLRQLKLPMISGIAWADFKLSDTLTEGNYRIRAYTQWMRNGKEEFFFDKTIKIGNAWINHIFVNAYHQVTIDGGQRKTSTTIQFTDREGKPFNGNEINYQIMLNKKMGLTGKKTTNNDGKITLDVNYKQQAIDNNSYILAKLTMANKELIEKRIPLIGITGDLDVQFLPEGGTLVENLPTKIGLKSVSNSGLGEPVSGKIFDKNGTELAMFETNKLGFGSFILNPLAGQTYTAKITTKNKVTFEFKLPEAEKTGAVLAVNNLESTVMGVKVYLSNSMLNTGNYHLVAQKNGLVYFIKKIASDRQTISLTVPKNNFPSGVLTLTLFSPELIPINERAVFVNGLHDKIEIDAENLKSSYEARQKVDLTFWATSKQEAVQGSFSVAVTNTTSVKPDLENESNIFTQLLLRSDIKGYVEKPNYYFLNNDKQTLADLDLLLLTQAWRRIDWKKLMAEKQVENRFAPEKSLIISGTVAKGGKPVVNGKITLASLKGMVFAAETVTDKNGRFVFDNIKLNDTLRYVVQARTEKDRKFVKIVLDEVPTLSITPNPNTGDIEVNVNQALSNYLKDSNEYLDNQVKKGLLNKTIQLNEVNVVKKRPTSKQWEELSLPGIIDKVINAKELEKVSTGLSKYLSNAVGRIYKDKDGGVYTLVHSKPIGMVVFIDGFNYTGALDDLDIDVIQSIEILTQSQGYAAGVSPGQGVIVISTKYGMGLSAGRSSYIPGLIKGQLIGYDTARTFYSPKYDVNPSTDPDLRTTVLWEPQVISGPDGKLTLSYFNTDVPGTYRMVIEGIDGSGNLGRKVVTYEVP</sequence>
<dbReference type="Gene3D" id="2.60.40.1930">
    <property type="match status" value="1"/>
</dbReference>
<dbReference type="EMBL" id="SRMP02000003">
    <property type="protein sequence ID" value="MFN0290577.1"/>
    <property type="molecule type" value="Genomic_DNA"/>
</dbReference>
<accession>A0ABW9JI13</accession>
<protein>
    <submittedName>
        <fullName evidence="2">TonB-dependent receptor</fullName>
    </submittedName>
</protein>
<evidence type="ECO:0000313" key="2">
    <source>
        <dbReference type="EMBL" id="MFN0290577.1"/>
    </source>
</evidence>
<comment type="caution">
    <text evidence="2">The sequence shown here is derived from an EMBL/GenBank/DDBJ whole genome shotgun (WGS) entry which is preliminary data.</text>
</comment>
<proteinExistence type="predicted"/>
<feature type="signal peptide" evidence="1">
    <location>
        <begin position="1"/>
        <end position="20"/>
    </location>
</feature>
<reference evidence="2 3" key="1">
    <citation type="submission" date="2024-12" db="EMBL/GenBank/DDBJ databases">
        <authorList>
            <person name="Hu S."/>
        </authorList>
    </citation>
    <scope>NUCLEOTIDE SEQUENCE [LARGE SCALE GENOMIC DNA]</scope>
    <source>
        <strain evidence="2 3">P-25</strain>
    </source>
</reference>
<name>A0ABW9JI13_9SPHI</name>
<feature type="chain" id="PRO_5046010194" evidence="1">
    <location>
        <begin position="21"/>
        <end position="894"/>
    </location>
</feature>
<organism evidence="2 3">
    <name type="scientific">Pedobacter helvus</name>
    <dbReference type="NCBI Taxonomy" id="2563444"/>
    <lineage>
        <taxon>Bacteria</taxon>
        <taxon>Pseudomonadati</taxon>
        <taxon>Bacteroidota</taxon>
        <taxon>Sphingobacteriia</taxon>
        <taxon>Sphingobacteriales</taxon>
        <taxon>Sphingobacteriaceae</taxon>
        <taxon>Pedobacter</taxon>
    </lineage>
</organism>